<protein>
    <recommendedName>
        <fullName evidence="3">Heterokaryon incompatibility domain-containing protein</fullName>
    </recommendedName>
</protein>
<organism evidence="1 2">
    <name type="scientific">Cadophora malorum</name>
    <dbReference type="NCBI Taxonomy" id="108018"/>
    <lineage>
        <taxon>Eukaryota</taxon>
        <taxon>Fungi</taxon>
        <taxon>Dikarya</taxon>
        <taxon>Ascomycota</taxon>
        <taxon>Pezizomycotina</taxon>
        <taxon>Leotiomycetes</taxon>
        <taxon>Helotiales</taxon>
        <taxon>Ploettnerulaceae</taxon>
        <taxon>Cadophora</taxon>
    </lineage>
</organism>
<evidence type="ECO:0008006" key="3">
    <source>
        <dbReference type="Google" id="ProtNLM"/>
    </source>
</evidence>
<reference evidence="1" key="1">
    <citation type="submission" date="2021-02" db="EMBL/GenBank/DDBJ databases">
        <title>Genome sequence Cadophora malorum strain M34.</title>
        <authorList>
            <person name="Stefanovic E."/>
            <person name="Vu D."/>
            <person name="Scully C."/>
            <person name="Dijksterhuis J."/>
            <person name="Roader J."/>
            <person name="Houbraken J."/>
        </authorList>
    </citation>
    <scope>NUCLEOTIDE SEQUENCE</scope>
    <source>
        <strain evidence="1">M34</strain>
    </source>
</reference>
<sequence length="163" mass="18291">MALRNFSLNNKAVTHSDVPLPNPRSIGILNILPVKFRYIVEYTWRSSTSTQAKPYSTEPTLIFIPNLGAALQRIRHSRDGLVFTLEESITAGKNCIDSRVRRVWIDALSINKEDLGGLFEAGMLDLALQSQGSSYDWKKGEGSSPISCVVHPEEWQRPEDYAI</sequence>
<dbReference type="Proteomes" id="UP000664132">
    <property type="component" value="Unassembled WGS sequence"/>
</dbReference>
<keyword evidence="2" id="KW-1185">Reference proteome</keyword>
<proteinExistence type="predicted"/>
<gene>
    <name evidence="1" type="ORF">IFR04_000083</name>
</gene>
<dbReference type="AlphaFoldDB" id="A0A8H8BWQ2"/>
<name>A0A8H8BWQ2_9HELO</name>
<comment type="caution">
    <text evidence="1">The sequence shown here is derived from an EMBL/GenBank/DDBJ whole genome shotgun (WGS) entry which is preliminary data.</text>
</comment>
<evidence type="ECO:0000313" key="1">
    <source>
        <dbReference type="EMBL" id="KAG4426652.1"/>
    </source>
</evidence>
<accession>A0A8H8BWQ2</accession>
<evidence type="ECO:0000313" key="2">
    <source>
        <dbReference type="Proteomes" id="UP000664132"/>
    </source>
</evidence>
<dbReference type="EMBL" id="JAFJYH010000001">
    <property type="protein sequence ID" value="KAG4426652.1"/>
    <property type="molecule type" value="Genomic_DNA"/>
</dbReference>